<evidence type="ECO:0000313" key="4">
    <source>
        <dbReference type="EMBL" id="BBE50565.1"/>
    </source>
</evidence>
<evidence type="ECO:0000256" key="1">
    <source>
        <dbReference type="ARBA" id="ARBA00006845"/>
    </source>
</evidence>
<dbReference type="EMBL" id="AP018738">
    <property type="protein sequence ID" value="BBE50565.1"/>
    <property type="molecule type" value="Genomic_DNA"/>
</dbReference>
<dbReference type="SUPFAM" id="SSF52038">
    <property type="entry name" value="Barstar-related"/>
    <property type="match status" value="1"/>
</dbReference>
<dbReference type="RefSeq" id="WP_062627423.1">
    <property type="nucleotide sequence ID" value="NZ_AP018738.1"/>
</dbReference>
<protein>
    <recommendedName>
        <fullName evidence="3">Barstar (barnase inhibitor) domain-containing protein</fullName>
    </recommendedName>
</protein>
<reference evidence="4 5" key="1">
    <citation type="submission" date="2018-06" db="EMBL/GenBank/DDBJ databases">
        <title>OYT1 Genome Sequencing.</title>
        <authorList>
            <person name="Kato S."/>
            <person name="Itoh T."/>
            <person name="Ohkuma M."/>
        </authorList>
    </citation>
    <scope>NUCLEOTIDE SEQUENCE [LARGE SCALE GENOMIC DNA]</scope>
    <source>
        <strain evidence="4 5">OYT1</strain>
    </source>
</reference>
<feature type="domain" description="Barstar (barnase inhibitor)" evidence="3">
    <location>
        <begin position="33"/>
        <end position="113"/>
    </location>
</feature>
<dbReference type="Gene3D" id="3.30.370.10">
    <property type="entry name" value="Barstar-like"/>
    <property type="match status" value="1"/>
</dbReference>
<dbReference type="KEGG" id="fam:OYT1_ch1004"/>
<dbReference type="InterPro" id="IPR035905">
    <property type="entry name" value="Barstar-like_sf"/>
</dbReference>
<evidence type="ECO:0000259" key="3">
    <source>
        <dbReference type="Pfam" id="PF01337"/>
    </source>
</evidence>
<evidence type="ECO:0000256" key="2">
    <source>
        <dbReference type="SAM" id="MobiDB-lite"/>
    </source>
</evidence>
<evidence type="ECO:0000313" key="5">
    <source>
        <dbReference type="Proteomes" id="UP000033070"/>
    </source>
</evidence>
<comment type="similarity">
    <text evidence="1">Belongs to the barstar family.</text>
</comment>
<dbReference type="Pfam" id="PF01337">
    <property type="entry name" value="Barstar"/>
    <property type="match status" value="1"/>
</dbReference>
<dbReference type="InterPro" id="IPR000468">
    <property type="entry name" value="Barstar"/>
</dbReference>
<accession>A0A2Z6GBG3</accession>
<name>A0A2Z6GBG3_9PROT</name>
<organism evidence="4 5">
    <name type="scientific">Ferriphaselus amnicola</name>
    <dbReference type="NCBI Taxonomy" id="1188319"/>
    <lineage>
        <taxon>Bacteria</taxon>
        <taxon>Pseudomonadati</taxon>
        <taxon>Pseudomonadota</taxon>
        <taxon>Betaproteobacteria</taxon>
        <taxon>Nitrosomonadales</taxon>
        <taxon>Gallionellaceae</taxon>
        <taxon>Ferriphaselus</taxon>
    </lineage>
</organism>
<dbReference type="Proteomes" id="UP000033070">
    <property type="component" value="Chromosome"/>
</dbReference>
<proteinExistence type="inferred from homology"/>
<feature type="region of interest" description="Disordered" evidence="2">
    <location>
        <begin position="1"/>
        <end position="21"/>
    </location>
</feature>
<keyword evidence="5" id="KW-1185">Reference proteome</keyword>
<sequence>MVRSTVNPSQPPLDLEGGRSGSARFDVEVSGLDKSAFIATIAHAVGVPASFGDNWDALADGLQDLSWCQASSYELVLRGSAALSEAEWAISREIFSDTEQFWQAQGKSFRVKVES</sequence>
<dbReference type="OrthoDB" id="5295683at2"/>
<dbReference type="STRING" id="1188319.OYT1_02319"/>
<dbReference type="AlphaFoldDB" id="A0A2Z6GBG3"/>
<gene>
    <name evidence="4" type="ORF">OYT1_ch1004</name>
</gene>